<accession>C6BVZ2</accession>
<sequence length="65" mass="7263">MGKFTTAMKYLFGSSDLNPHEGSGTAIEHATRLVEDPKYRTEMEKLYGKENVDEAIKNGFPSNPL</sequence>
<dbReference type="RefSeq" id="WP_015852011.1">
    <property type="nucleotide sequence ID" value="NC_012881.1"/>
</dbReference>
<dbReference type="AlphaFoldDB" id="C6BVZ2"/>
<gene>
    <name evidence="1" type="ordered locus">Desal_2136</name>
</gene>
<keyword evidence="2" id="KW-1185">Reference proteome</keyword>
<dbReference type="EMBL" id="CP001649">
    <property type="protein sequence ID" value="ACS80195.1"/>
    <property type="molecule type" value="Genomic_DNA"/>
</dbReference>
<dbReference type="KEGG" id="dsa:Desal_2136"/>
<dbReference type="HOGENOM" id="CLU_2842548_0_0_7"/>
<evidence type="ECO:0000313" key="1">
    <source>
        <dbReference type="EMBL" id="ACS80195.1"/>
    </source>
</evidence>
<proteinExistence type="predicted"/>
<dbReference type="Proteomes" id="UP000002601">
    <property type="component" value="Chromosome"/>
</dbReference>
<organism evidence="1 2">
    <name type="scientific">Maridesulfovibrio salexigens (strain ATCC 14822 / DSM 2638 / NCIMB 8403 / VKM B-1763)</name>
    <name type="common">Desulfovibrio salexigens</name>
    <dbReference type="NCBI Taxonomy" id="526222"/>
    <lineage>
        <taxon>Bacteria</taxon>
        <taxon>Pseudomonadati</taxon>
        <taxon>Thermodesulfobacteriota</taxon>
        <taxon>Desulfovibrionia</taxon>
        <taxon>Desulfovibrionales</taxon>
        <taxon>Desulfovibrionaceae</taxon>
        <taxon>Maridesulfovibrio</taxon>
    </lineage>
</organism>
<name>C6BVZ2_MARSD</name>
<protein>
    <submittedName>
        <fullName evidence="1">Uncharacterized protein</fullName>
    </submittedName>
</protein>
<reference evidence="1 2" key="1">
    <citation type="submission" date="2009-06" db="EMBL/GenBank/DDBJ databases">
        <title>Complete sequence of Desulfovibrio salexigens DSM 2638.</title>
        <authorList>
            <consortium name="US DOE Joint Genome Institute"/>
            <person name="Lucas S."/>
            <person name="Copeland A."/>
            <person name="Lapidus A."/>
            <person name="Glavina del Rio T."/>
            <person name="Tice H."/>
            <person name="Bruce D."/>
            <person name="Goodwin L."/>
            <person name="Pitluck S."/>
            <person name="Munk A.C."/>
            <person name="Brettin T."/>
            <person name="Detter J.C."/>
            <person name="Han C."/>
            <person name="Tapia R."/>
            <person name="Larimer F."/>
            <person name="Land M."/>
            <person name="Hauser L."/>
            <person name="Kyrpides N."/>
            <person name="Anderson I."/>
            <person name="Wall J.D."/>
            <person name="Arkin A.P."/>
            <person name="Dehal P."/>
            <person name="Chivian D."/>
            <person name="Giles B."/>
            <person name="Hazen T.C."/>
        </authorList>
    </citation>
    <scope>NUCLEOTIDE SEQUENCE [LARGE SCALE GENOMIC DNA]</scope>
    <source>
        <strain evidence="2">ATCC 14822 / DSM 2638 / NCIMB 8403 / VKM B-1763</strain>
    </source>
</reference>
<evidence type="ECO:0000313" key="2">
    <source>
        <dbReference type="Proteomes" id="UP000002601"/>
    </source>
</evidence>